<dbReference type="PANTHER" id="PTHR37028">
    <property type="entry name" value="UNNAMED PRODUCT-RELATED"/>
    <property type="match status" value="1"/>
</dbReference>
<evidence type="ECO:0000313" key="1">
    <source>
        <dbReference type="EMBL" id="OMJ73509.1"/>
    </source>
</evidence>
<dbReference type="PANTHER" id="PTHR37028:SF4">
    <property type="entry name" value="ALMS MOTIF DOMAIN-CONTAINING PROTEIN"/>
    <property type="match status" value="1"/>
</dbReference>
<dbReference type="AlphaFoldDB" id="A0A1R2B9R9"/>
<dbReference type="Proteomes" id="UP000187209">
    <property type="component" value="Unassembled WGS sequence"/>
</dbReference>
<proteinExistence type="predicted"/>
<dbReference type="EMBL" id="MPUH01000816">
    <property type="protein sequence ID" value="OMJ73509.1"/>
    <property type="molecule type" value="Genomic_DNA"/>
</dbReference>
<reference evidence="1 2" key="1">
    <citation type="submission" date="2016-11" db="EMBL/GenBank/DDBJ databases">
        <title>The macronuclear genome of Stentor coeruleus: a giant cell with tiny introns.</title>
        <authorList>
            <person name="Slabodnick M."/>
            <person name="Ruby J.G."/>
            <person name="Reiff S.B."/>
            <person name="Swart E.C."/>
            <person name="Gosai S."/>
            <person name="Prabakaran S."/>
            <person name="Witkowska E."/>
            <person name="Larue G.E."/>
            <person name="Fisher S."/>
            <person name="Freeman R.M."/>
            <person name="Gunawardena J."/>
            <person name="Chu W."/>
            <person name="Stover N.A."/>
            <person name="Gregory B.D."/>
            <person name="Nowacki M."/>
            <person name="Derisi J."/>
            <person name="Roy S.W."/>
            <person name="Marshall W.F."/>
            <person name="Sood P."/>
        </authorList>
    </citation>
    <scope>NUCLEOTIDE SEQUENCE [LARGE SCALE GENOMIC DNA]</scope>
    <source>
        <strain evidence="1">WM001</strain>
    </source>
</reference>
<name>A0A1R2B9R9_9CILI</name>
<organism evidence="1 2">
    <name type="scientific">Stentor coeruleus</name>
    <dbReference type="NCBI Taxonomy" id="5963"/>
    <lineage>
        <taxon>Eukaryota</taxon>
        <taxon>Sar</taxon>
        <taxon>Alveolata</taxon>
        <taxon>Ciliophora</taxon>
        <taxon>Postciliodesmatophora</taxon>
        <taxon>Heterotrichea</taxon>
        <taxon>Heterotrichida</taxon>
        <taxon>Stentoridae</taxon>
        <taxon>Stentor</taxon>
    </lineage>
</organism>
<comment type="caution">
    <text evidence="1">The sequence shown here is derived from an EMBL/GenBank/DDBJ whole genome shotgun (WGS) entry which is preliminary data.</text>
</comment>
<accession>A0A1R2B9R9</accession>
<keyword evidence="2" id="KW-1185">Reference proteome</keyword>
<sequence>MTRTYHESRSFKKTLEEYSNNNCTLDIEGIETDLEIMLEPAKTNRKPLSMIKEHNLINQQSQQQKNPFALSTIDTLQAPTSNHSSHFEKYFNFPTHLSKNSDSYSLSKSSKTSRKGFLELPERLSWQKQITENKIKFLRIEKEIKELEGCTFKPQTNAHKVCRSISYFTKQQEAYKKSKNSNLTKLKLQYSTNNVSCEVNLKIRRSKNIKQGSATVHDRLYKDSKIYSKYAKLAKKC</sequence>
<gene>
    <name evidence="1" type="ORF">SteCoe_27768</name>
</gene>
<protein>
    <submittedName>
        <fullName evidence="1">Uncharacterized protein</fullName>
    </submittedName>
</protein>
<evidence type="ECO:0000313" key="2">
    <source>
        <dbReference type="Proteomes" id="UP000187209"/>
    </source>
</evidence>